<dbReference type="PROSITE" id="PS50090">
    <property type="entry name" value="MYB_LIKE"/>
    <property type="match status" value="1"/>
</dbReference>
<feature type="domain" description="Myb-like" evidence="2">
    <location>
        <begin position="38"/>
        <end position="97"/>
    </location>
</feature>
<dbReference type="PANTHER" id="PTHR31307:SF49">
    <property type="entry name" value="ALCOHOL DEHYDROGENASE TRANSCRIPTION FACTOR MYB_SANT-LIKE FAMILY PROTEIN"/>
    <property type="match status" value="1"/>
</dbReference>
<feature type="region of interest" description="Disordered" evidence="1">
    <location>
        <begin position="213"/>
        <end position="235"/>
    </location>
</feature>
<feature type="compositionally biased region" description="Basic and acidic residues" evidence="1">
    <location>
        <begin position="226"/>
        <end position="235"/>
    </location>
</feature>
<comment type="caution">
    <text evidence="3">The sequence shown here is derived from an EMBL/GenBank/DDBJ whole genome shotgun (WGS) entry which is preliminary data.</text>
</comment>
<dbReference type="InterPro" id="IPR044822">
    <property type="entry name" value="Myb_DNA-bind_4"/>
</dbReference>
<accession>A0A9P0ZZ63</accession>
<dbReference type="EMBL" id="CAMAPE010000075">
    <property type="protein sequence ID" value="CAH9117976.1"/>
    <property type="molecule type" value="Genomic_DNA"/>
</dbReference>
<keyword evidence="4" id="KW-1185">Reference proteome</keyword>
<proteinExistence type="predicted"/>
<feature type="region of interest" description="Disordered" evidence="1">
    <location>
        <begin position="314"/>
        <end position="342"/>
    </location>
</feature>
<dbReference type="AlphaFoldDB" id="A0A9P0ZZ63"/>
<protein>
    <recommendedName>
        <fullName evidence="2">Myb-like domain-containing protein</fullName>
    </recommendedName>
</protein>
<evidence type="ECO:0000259" key="2">
    <source>
        <dbReference type="PROSITE" id="PS50090"/>
    </source>
</evidence>
<dbReference type="Pfam" id="PF13837">
    <property type="entry name" value="Myb_DNA-bind_4"/>
    <property type="match status" value="1"/>
</dbReference>
<organism evidence="3 4">
    <name type="scientific">Cuscuta europaea</name>
    <name type="common">European dodder</name>
    <dbReference type="NCBI Taxonomy" id="41803"/>
    <lineage>
        <taxon>Eukaryota</taxon>
        <taxon>Viridiplantae</taxon>
        <taxon>Streptophyta</taxon>
        <taxon>Embryophyta</taxon>
        <taxon>Tracheophyta</taxon>
        <taxon>Spermatophyta</taxon>
        <taxon>Magnoliopsida</taxon>
        <taxon>eudicotyledons</taxon>
        <taxon>Gunneridae</taxon>
        <taxon>Pentapetalae</taxon>
        <taxon>asterids</taxon>
        <taxon>lamiids</taxon>
        <taxon>Solanales</taxon>
        <taxon>Convolvulaceae</taxon>
        <taxon>Cuscuteae</taxon>
        <taxon>Cuscuta</taxon>
        <taxon>Cuscuta subgen. Cuscuta</taxon>
    </lineage>
</organism>
<dbReference type="PANTHER" id="PTHR31307">
    <property type="entry name" value="TRIHELIX TRANSCRIPTION FACTOR ASIL2"/>
    <property type="match status" value="1"/>
</dbReference>
<feature type="region of interest" description="Disordered" evidence="1">
    <location>
        <begin position="133"/>
        <end position="152"/>
    </location>
</feature>
<sequence length="342" mass="38777">MASSSSPSNLELSTAPAENPLSIVTVAASSRRLPPPCWSHEETVALIDAYRDKWYSLRRGNLRANHWQEVADDVAVRCPIDSPKTAVQCRHKMEKLRKRYRSEIQRAAPYGGVRSQRYCSSWVLFKLMDSMERGPNADSPPMDDEEFDDDGDDVKQHSATHIPGDIYNPNFSNKRSSFQGSMSNGGTGVRIRIPTLPMAKPYDKFDEMLHQNPNPNTTFGSSRMMPKGDRYEKRSADFGKGVTGEEKVVGEKRKGDPIAEMVTAIKALGDGFLKMERMKMDMAREVEEMKMEMEMKRTEMILESQQSIVEAFANALSDRNNNNKKKKTRRMMPSPERQMGHS</sequence>
<reference evidence="3" key="1">
    <citation type="submission" date="2022-07" db="EMBL/GenBank/DDBJ databases">
        <authorList>
            <person name="Macas J."/>
            <person name="Novak P."/>
            <person name="Neumann P."/>
        </authorList>
    </citation>
    <scope>NUCLEOTIDE SEQUENCE</scope>
</reference>
<dbReference type="InterPro" id="IPR044823">
    <property type="entry name" value="ASIL1/2-like"/>
</dbReference>
<feature type="compositionally biased region" description="Acidic residues" evidence="1">
    <location>
        <begin position="141"/>
        <end position="152"/>
    </location>
</feature>
<dbReference type="OrthoDB" id="1901794at2759"/>
<dbReference type="SMART" id="SM00595">
    <property type="entry name" value="MADF"/>
    <property type="match status" value="1"/>
</dbReference>
<evidence type="ECO:0000256" key="1">
    <source>
        <dbReference type="SAM" id="MobiDB-lite"/>
    </source>
</evidence>
<dbReference type="InterPro" id="IPR001005">
    <property type="entry name" value="SANT/Myb"/>
</dbReference>
<gene>
    <name evidence="3" type="ORF">CEURO_LOCUS21743</name>
</gene>
<dbReference type="Proteomes" id="UP001152484">
    <property type="component" value="Unassembled WGS sequence"/>
</dbReference>
<dbReference type="FunFam" id="1.10.10.60:FF:000152">
    <property type="entry name" value="Trihelix transcription factor ASIL2"/>
    <property type="match status" value="1"/>
</dbReference>
<evidence type="ECO:0000313" key="4">
    <source>
        <dbReference type="Proteomes" id="UP001152484"/>
    </source>
</evidence>
<dbReference type="Gene3D" id="1.10.10.60">
    <property type="entry name" value="Homeodomain-like"/>
    <property type="match status" value="1"/>
</dbReference>
<evidence type="ECO:0000313" key="3">
    <source>
        <dbReference type="EMBL" id="CAH9117976.1"/>
    </source>
</evidence>
<name>A0A9P0ZZ63_CUSEU</name>